<sequence length="533" mass="60628">MFGYVFYPDGGCHPQNEYSGAGLHGYRWNLGLTAKGIGHNTHSATFRGYISKGDSFEFASKDFKNEVNEMTREAFLEWLDGTTGNASNFEHRVPIERYYDSYIPLEYGGTNNTAELLGAIHCLERIITEPDFDQTAIIVIRQDSRYVVDGHNTYLANWLNNNFVRRDGTTVKNKELWERADRIGKAIRERGIRVHFEWVEGHGTCIGNNSADDLATAARITSKYPKDVAKLDTSFRISEATDYWASRSDLRHPMMCQRYGYLGIDAAEGERTEYYMSTQGKDSELDGKRTADDGFSVVRIEPQRYLENVIAKQVSLPREVDYKFKFDLDNIYGAAGRYLDLYGTDFLHRVVDHKRHLQTFGKVLVTTECMPPFLVDRVFDNMDILSDFLDNYKKPDQATLQTTEITSEFFNYEEVAEKVKKGEEPRTKTVCSLKPEIIVGYAKHKTQAQWKESNGEVKSCDITLRLGIDLPDRNALRRLEDKHPKMWLLTNNLGGGSFMYAVVIEAGDDVGIWSGVNSSIRVTAKPSAKAKAK</sequence>
<dbReference type="GO" id="GO:0043137">
    <property type="term" value="P:DNA replication, removal of RNA primer"/>
    <property type="evidence" value="ECO:0007669"/>
    <property type="project" value="TreeGrafter"/>
</dbReference>
<dbReference type="EMBL" id="AP017925">
    <property type="protein sequence ID" value="BAW19321.1"/>
    <property type="molecule type" value="Genomic_DNA"/>
</dbReference>
<protein>
    <recommendedName>
        <fullName evidence="3">ribonuclease H</fullName>
        <ecNumber evidence="3">3.1.26.4</ecNumber>
    </recommendedName>
</protein>
<evidence type="ECO:0000256" key="2">
    <source>
        <dbReference type="ARBA" id="ARBA00005300"/>
    </source>
</evidence>
<dbReference type="GO" id="GO:0003676">
    <property type="term" value="F:nucleic acid binding"/>
    <property type="evidence" value="ECO:0007669"/>
    <property type="project" value="InterPro"/>
</dbReference>
<dbReference type="PANTHER" id="PTHR10642">
    <property type="entry name" value="RIBONUCLEASE H1"/>
    <property type="match status" value="1"/>
</dbReference>
<dbReference type="GO" id="GO:0046872">
    <property type="term" value="F:metal ion binding"/>
    <property type="evidence" value="ECO:0007669"/>
    <property type="project" value="UniProtKB-KW"/>
</dbReference>
<evidence type="ECO:0000256" key="4">
    <source>
        <dbReference type="ARBA" id="ARBA00022722"/>
    </source>
</evidence>
<dbReference type="InterPro" id="IPR012337">
    <property type="entry name" value="RNaseH-like_sf"/>
</dbReference>
<evidence type="ECO:0000313" key="10">
    <source>
        <dbReference type="Proteomes" id="UP000222950"/>
    </source>
</evidence>
<dbReference type="SUPFAM" id="SSF53098">
    <property type="entry name" value="Ribonuclease H-like"/>
    <property type="match status" value="1"/>
</dbReference>
<dbReference type="PANTHER" id="PTHR10642:SF26">
    <property type="entry name" value="RIBONUCLEASE H1"/>
    <property type="match status" value="1"/>
</dbReference>
<dbReference type="Pfam" id="PF00075">
    <property type="entry name" value="RNase_H"/>
    <property type="match status" value="1"/>
</dbReference>
<evidence type="ECO:0000259" key="8">
    <source>
        <dbReference type="PROSITE" id="PS50879"/>
    </source>
</evidence>
<evidence type="ECO:0000256" key="3">
    <source>
        <dbReference type="ARBA" id="ARBA00012180"/>
    </source>
</evidence>
<comment type="catalytic activity">
    <reaction evidence="1">
        <text>Endonucleolytic cleavage to 5'-phosphomonoester.</text>
        <dbReference type="EC" id="3.1.26.4"/>
    </reaction>
</comment>
<keyword evidence="6" id="KW-0255">Endonuclease</keyword>
<dbReference type="Gene3D" id="3.30.420.10">
    <property type="entry name" value="Ribonuclease H-like superfamily/Ribonuclease H"/>
    <property type="match status" value="1"/>
</dbReference>
<dbReference type="InterPro" id="IPR036397">
    <property type="entry name" value="RNaseH_sf"/>
</dbReference>
<evidence type="ECO:0000256" key="1">
    <source>
        <dbReference type="ARBA" id="ARBA00000077"/>
    </source>
</evidence>
<evidence type="ECO:0000256" key="5">
    <source>
        <dbReference type="ARBA" id="ARBA00022723"/>
    </source>
</evidence>
<reference evidence="9 10" key="1">
    <citation type="submission" date="2016-12" db="EMBL/GenBank/DDBJ databases">
        <title>Characterization of two jumbo phages RP12 and RP31 infecting the phytopathogen Ralstonia solanacearum.</title>
        <authorList>
            <person name="Kawasaki T."/>
            <person name="Yoshikawa G."/>
            <person name="Ogata H."/>
            <person name="Yamada T."/>
        </authorList>
    </citation>
    <scope>NUCLEOTIDE SEQUENCE [LARGE SCALE GENOMIC DNA]</scope>
    <source>
        <strain evidence="9 10">RP31</strain>
    </source>
</reference>
<keyword evidence="5" id="KW-0479">Metal-binding</keyword>
<keyword evidence="4" id="KW-0540">Nuclease</keyword>
<keyword evidence="7" id="KW-0378">Hydrolase</keyword>
<accession>A0A1L7N1F7</accession>
<dbReference type="InterPro" id="IPR050092">
    <property type="entry name" value="RNase_H"/>
</dbReference>
<dbReference type="GO" id="GO:0004523">
    <property type="term" value="F:RNA-DNA hybrid ribonuclease activity"/>
    <property type="evidence" value="ECO:0007669"/>
    <property type="project" value="UniProtKB-EC"/>
</dbReference>
<evidence type="ECO:0000256" key="6">
    <source>
        <dbReference type="ARBA" id="ARBA00022759"/>
    </source>
</evidence>
<name>A0A1L7N1F7_9CAUD</name>
<dbReference type="PROSITE" id="PS50879">
    <property type="entry name" value="RNASE_H_1"/>
    <property type="match status" value="1"/>
</dbReference>
<dbReference type="Proteomes" id="UP000222950">
    <property type="component" value="Segment"/>
</dbReference>
<dbReference type="EC" id="3.1.26.4" evidence="3"/>
<organism evidence="9 10">
    <name type="scientific">Ralstonia phage RP31</name>
    <dbReference type="NCBI Taxonomy" id="1923890"/>
    <lineage>
        <taxon>Viruses</taxon>
        <taxon>Duplodnaviria</taxon>
        <taxon>Heunggongvirae</taxon>
        <taxon>Uroviricota</taxon>
        <taxon>Caudoviricetes</taxon>
        <taxon>Chimalliviridae</taxon>
        <taxon>Ripduovirus</taxon>
        <taxon>Ripduovirus RP12</taxon>
    </lineage>
</organism>
<evidence type="ECO:0000313" key="9">
    <source>
        <dbReference type="EMBL" id="BAW19321.1"/>
    </source>
</evidence>
<evidence type="ECO:0000256" key="7">
    <source>
        <dbReference type="ARBA" id="ARBA00022801"/>
    </source>
</evidence>
<dbReference type="InterPro" id="IPR002156">
    <property type="entry name" value="RNaseH_domain"/>
</dbReference>
<proteinExistence type="inferred from homology"/>
<comment type="similarity">
    <text evidence="2">Belongs to the RNase H family.</text>
</comment>
<feature type="domain" description="RNase H type-1" evidence="8">
    <location>
        <begin position="1"/>
        <end position="220"/>
    </location>
</feature>